<comment type="caution">
    <text evidence="2">The sequence shown here is derived from an EMBL/GenBank/DDBJ whole genome shotgun (WGS) entry which is preliminary data.</text>
</comment>
<evidence type="ECO:0000313" key="2">
    <source>
        <dbReference type="EMBL" id="NSL86915.1"/>
    </source>
</evidence>
<dbReference type="AlphaFoldDB" id="A0A433WQ82"/>
<organism evidence="2 3">
    <name type="scientific">Chitinophaga solisilvae</name>
    <dbReference type="NCBI Taxonomy" id="1233460"/>
    <lineage>
        <taxon>Bacteria</taxon>
        <taxon>Pseudomonadati</taxon>
        <taxon>Bacteroidota</taxon>
        <taxon>Chitinophagia</taxon>
        <taxon>Chitinophagales</taxon>
        <taxon>Chitinophagaceae</taxon>
        <taxon>Chitinophaga</taxon>
    </lineage>
</organism>
<dbReference type="Pfam" id="PF12697">
    <property type="entry name" value="Abhydrolase_6"/>
    <property type="match status" value="1"/>
</dbReference>
<dbReference type="InterPro" id="IPR000073">
    <property type="entry name" value="AB_hydrolase_1"/>
</dbReference>
<feature type="domain" description="AB hydrolase-1" evidence="1">
    <location>
        <begin position="33"/>
        <end position="269"/>
    </location>
</feature>
<dbReference type="GO" id="GO:0016787">
    <property type="term" value="F:hydrolase activity"/>
    <property type="evidence" value="ECO:0007669"/>
    <property type="project" value="UniProtKB-KW"/>
</dbReference>
<dbReference type="EMBL" id="RIAR02000001">
    <property type="protein sequence ID" value="NSL86915.1"/>
    <property type="molecule type" value="Genomic_DNA"/>
</dbReference>
<proteinExistence type="predicted"/>
<name>A0A433WQ82_9BACT</name>
<dbReference type="OrthoDB" id="135231at2"/>
<dbReference type="SUPFAM" id="SSF53474">
    <property type="entry name" value="alpha/beta-Hydrolases"/>
    <property type="match status" value="1"/>
</dbReference>
<dbReference type="InterPro" id="IPR029058">
    <property type="entry name" value="AB_hydrolase_fold"/>
</dbReference>
<dbReference type="Proteomes" id="UP000281028">
    <property type="component" value="Unassembled WGS sequence"/>
</dbReference>
<dbReference type="PANTHER" id="PTHR43433:SF5">
    <property type="entry name" value="AB HYDROLASE-1 DOMAIN-CONTAINING PROTEIN"/>
    <property type="match status" value="1"/>
</dbReference>
<evidence type="ECO:0000259" key="1">
    <source>
        <dbReference type="Pfam" id="PF12697"/>
    </source>
</evidence>
<keyword evidence="3" id="KW-1185">Reference proteome</keyword>
<evidence type="ECO:0000313" key="3">
    <source>
        <dbReference type="Proteomes" id="UP000281028"/>
    </source>
</evidence>
<dbReference type="InterPro" id="IPR050471">
    <property type="entry name" value="AB_hydrolase"/>
</dbReference>
<keyword evidence="2" id="KW-0378">Hydrolase</keyword>
<dbReference type="PANTHER" id="PTHR43433">
    <property type="entry name" value="HYDROLASE, ALPHA/BETA FOLD FAMILY PROTEIN"/>
    <property type="match status" value="1"/>
</dbReference>
<sequence length="278" mass="30096">MMTTAFTYSSIQSADGTTIGFQQTGAGPGLMIVPGVLCTSADYTAIAGILAAAFTVYIIDRRGRRGSGAQGSAYSMQKECEDVKAIQEATGATYIFGHSFGGLVTLETAARYASFKGIVLYEPGVAVDDNPAVWEWISTYEQALKNNQPRQAFTAFVQGAGHTPLSKMPRWLAGFILRIMIRGAHWQEKVAMLEANLNEHKETLKLRGSYQHYEAITGRVLLLAGDKSPAFVHRTNKLLADTISGAQQTTLSGLSHLSPENKEAPQDIAGEIIRFLSC</sequence>
<accession>A0A433WQ82</accession>
<gene>
    <name evidence="2" type="ORF">ECE50_008745</name>
</gene>
<dbReference type="Gene3D" id="3.40.50.1820">
    <property type="entry name" value="alpha/beta hydrolase"/>
    <property type="match status" value="1"/>
</dbReference>
<protein>
    <submittedName>
        <fullName evidence="2">Alpha/beta hydrolase</fullName>
    </submittedName>
</protein>
<reference evidence="2" key="1">
    <citation type="submission" date="2020-05" db="EMBL/GenBank/DDBJ databases">
        <title>Chitinophaga laudate sp. nov., isolated from a tropical peat swamp.</title>
        <authorList>
            <person name="Goh C.B.S."/>
            <person name="Lee M.S."/>
            <person name="Parimannan S."/>
            <person name="Pasbakhsh P."/>
            <person name="Yule C.M."/>
            <person name="Rajandas H."/>
            <person name="Loke S."/>
            <person name="Croft L."/>
            <person name="Tan J.B.L."/>
        </authorList>
    </citation>
    <scope>NUCLEOTIDE SEQUENCE</scope>
    <source>
        <strain evidence="2">Mgbs1</strain>
    </source>
</reference>